<dbReference type="RefSeq" id="WP_118932946.1">
    <property type="nucleotide sequence ID" value="NZ_CP061008.1"/>
</dbReference>
<protein>
    <recommendedName>
        <fullName evidence="5">VCBS repeat-containing protein</fullName>
    </recommendedName>
</protein>
<feature type="region of interest" description="Disordered" evidence="1">
    <location>
        <begin position="168"/>
        <end position="193"/>
    </location>
</feature>
<dbReference type="Proteomes" id="UP000285324">
    <property type="component" value="Unassembled WGS sequence"/>
</dbReference>
<reference evidence="3 4" key="1">
    <citation type="submission" date="2018-08" db="EMBL/GenBank/DDBJ databases">
        <title>Achromobacter xylosoxidans Genome sequencing and assembly.</title>
        <authorList>
            <person name="Wang R."/>
            <person name="Rensing C."/>
            <person name="Li Y."/>
        </authorList>
    </citation>
    <scope>NUCLEOTIDE SEQUENCE [LARGE SCALE GENOMIC DNA]</scope>
    <source>
        <strain evidence="3 4">GD003A</strain>
    </source>
</reference>
<dbReference type="EMBL" id="QVXO01000022">
    <property type="protein sequence ID" value="RPJ90801.1"/>
    <property type="molecule type" value="Genomic_DNA"/>
</dbReference>
<comment type="caution">
    <text evidence="3">The sequence shown here is derived from an EMBL/GenBank/DDBJ whole genome shotgun (WGS) entry which is preliminary data.</text>
</comment>
<name>A0A424WCD8_ALCXX</name>
<proteinExistence type="predicted"/>
<dbReference type="OrthoDB" id="8666509at2"/>
<evidence type="ECO:0000313" key="4">
    <source>
        <dbReference type="Proteomes" id="UP000285324"/>
    </source>
</evidence>
<organism evidence="3 4">
    <name type="scientific">Alcaligenes xylosoxydans xylosoxydans</name>
    <name type="common">Achromobacter xylosoxidans</name>
    <dbReference type="NCBI Taxonomy" id="85698"/>
    <lineage>
        <taxon>Bacteria</taxon>
        <taxon>Pseudomonadati</taxon>
        <taxon>Pseudomonadota</taxon>
        <taxon>Betaproteobacteria</taxon>
        <taxon>Burkholderiales</taxon>
        <taxon>Alcaligenaceae</taxon>
        <taxon>Achromobacter</taxon>
    </lineage>
</organism>
<evidence type="ECO:0000256" key="1">
    <source>
        <dbReference type="SAM" id="MobiDB-lite"/>
    </source>
</evidence>
<dbReference type="AlphaFoldDB" id="A0A424WCD8"/>
<feature type="signal peptide" evidence="2">
    <location>
        <begin position="1"/>
        <end position="22"/>
    </location>
</feature>
<evidence type="ECO:0000256" key="2">
    <source>
        <dbReference type="SAM" id="SignalP"/>
    </source>
</evidence>
<feature type="compositionally biased region" description="Basic and acidic residues" evidence="1">
    <location>
        <begin position="168"/>
        <end position="177"/>
    </location>
</feature>
<keyword evidence="2" id="KW-0732">Signal</keyword>
<feature type="chain" id="PRO_5018989554" description="VCBS repeat-containing protein" evidence="2">
    <location>
        <begin position="23"/>
        <end position="193"/>
    </location>
</feature>
<gene>
    <name evidence="3" type="ORF">DY367_15730</name>
</gene>
<accession>A0A424WCD8</accession>
<dbReference type="NCBIfam" id="NF047539">
    <property type="entry name" value="XAC2610_fam"/>
    <property type="match status" value="1"/>
</dbReference>
<evidence type="ECO:0008006" key="5">
    <source>
        <dbReference type="Google" id="ProtNLM"/>
    </source>
</evidence>
<sequence length="193" mass="20721">MKGFLSMAALAALSALCNGAVARDYAYAIRPGLSSVVTVSELPQQRLGARVGNGPEQEIASIGGDEEVDQFQDVDVDHDGYRDFVIGQTGGSTQAISRIFLYRPKDGRYHEIPYPDAAASPCRGFVNPEFDAAKPIISVACRYSADTYGFEQYQVCPDGSARVISWTRREGESERKIPHPGAKGGTCAAKTGP</sequence>
<dbReference type="InterPro" id="IPR058087">
    <property type="entry name" value="XAC2610_dom"/>
</dbReference>
<evidence type="ECO:0000313" key="3">
    <source>
        <dbReference type="EMBL" id="RPJ90801.1"/>
    </source>
</evidence>